<comment type="caution">
    <text evidence="2">The sequence shown here is derived from an EMBL/GenBank/DDBJ whole genome shotgun (WGS) entry which is preliminary data.</text>
</comment>
<organism evidence="2 3">
    <name type="scientific">Elysia marginata</name>
    <dbReference type="NCBI Taxonomy" id="1093978"/>
    <lineage>
        <taxon>Eukaryota</taxon>
        <taxon>Metazoa</taxon>
        <taxon>Spiralia</taxon>
        <taxon>Lophotrochozoa</taxon>
        <taxon>Mollusca</taxon>
        <taxon>Gastropoda</taxon>
        <taxon>Heterobranchia</taxon>
        <taxon>Euthyneura</taxon>
        <taxon>Panpulmonata</taxon>
        <taxon>Sacoglossa</taxon>
        <taxon>Placobranchoidea</taxon>
        <taxon>Plakobranchidae</taxon>
        <taxon>Elysia</taxon>
    </lineage>
</organism>
<evidence type="ECO:0000313" key="3">
    <source>
        <dbReference type="Proteomes" id="UP000762676"/>
    </source>
</evidence>
<dbReference type="EMBL" id="BMAT01003588">
    <property type="protein sequence ID" value="GFR58110.1"/>
    <property type="molecule type" value="Genomic_DNA"/>
</dbReference>
<accession>A0AAV4EBP3</accession>
<keyword evidence="1" id="KW-0472">Membrane</keyword>
<protein>
    <submittedName>
        <fullName evidence="2">Uncharacterized protein</fullName>
    </submittedName>
</protein>
<name>A0AAV4EBP3_9GAST</name>
<evidence type="ECO:0000256" key="1">
    <source>
        <dbReference type="SAM" id="Phobius"/>
    </source>
</evidence>
<sequence length="149" mass="16723">MADKEEDLTFQVESIECYKSLQVLWMVKSDGYRNRQKKDAAYVVLLGQLQKNYLSSTFEFGLLLAKAAHLDRLFCPRSAWLQLTESEHSLDEDGLTTTGTGWIVIPGVWAWLSLNLVVVVVVVVLVVVVVVVFVVVLHEVFVEVVVAVN</sequence>
<feature type="transmembrane region" description="Helical" evidence="1">
    <location>
        <begin position="108"/>
        <end position="137"/>
    </location>
</feature>
<gene>
    <name evidence="2" type="ORF">ElyMa_001760200</name>
</gene>
<keyword evidence="3" id="KW-1185">Reference proteome</keyword>
<reference evidence="2 3" key="1">
    <citation type="journal article" date="2021" name="Elife">
        <title>Chloroplast acquisition without the gene transfer in kleptoplastic sea slugs, Plakobranchus ocellatus.</title>
        <authorList>
            <person name="Maeda T."/>
            <person name="Takahashi S."/>
            <person name="Yoshida T."/>
            <person name="Shimamura S."/>
            <person name="Takaki Y."/>
            <person name="Nagai Y."/>
            <person name="Toyoda A."/>
            <person name="Suzuki Y."/>
            <person name="Arimoto A."/>
            <person name="Ishii H."/>
            <person name="Satoh N."/>
            <person name="Nishiyama T."/>
            <person name="Hasebe M."/>
            <person name="Maruyama T."/>
            <person name="Minagawa J."/>
            <person name="Obokata J."/>
            <person name="Shigenobu S."/>
        </authorList>
    </citation>
    <scope>NUCLEOTIDE SEQUENCE [LARGE SCALE GENOMIC DNA]</scope>
</reference>
<keyword evidence="1" id="KW-1133">Transmembrane helix</keyword>
<proteinExistence type="predicted"/>
<dbReference type="Proteomes" id="UP000762676">
    <property type="component" value="Unassembled WGS sequence"/>
</dbReference>
<dbReference type="AlphaFoldDB" id="A0AAV4EBP3"/>
<evidence type="ECO:0000313" key="2">
    <source>
        <dbReference type="EMBL" id="GFR58110.1"/>
    </source>
</evidence>
<keyword evidence="1" id="KW-0812">Transmembrane</keyword>